<proteinExistence type="predicted"/>
<feature type="region of interest" description="Disordered" evidence="1">
    <location>
        <begin position="1"/>
        <end position="183"/>
    </location>
</feature>
<dbReference type="AlphaFoldDB" id="A0A0G4EWU3"/>
<feature type="compositionally biased region" description="Basic and acidic residues" evidence="1">
    <location>
        <begin position="82"/>
        <end position="94"/>
    </location>
</feature>
<dbReference type="InParanoid" id="A0A0G4EWU3"/>
<evidence type="ECO:0000256" key="1">
    <source>
        <dbReference type="SAM" id="MobiDB-lite"/>
    </source>
</evidence>
<reference evidence="2 3" key="1">
    <citation type="submission" date="2014-11" db="EMBL/GenBank/DDBJ databases">
        <authorList>
            <person name="Zhu J."/>
            <person name="Qi W."/>
            <person name="Song R."/>
        </authorList>
    </citation>
    <scope>NUCLEOTIDE SEQUENCE [LARGE SCALE GENOMIC DNA]</scope>
</reference>
<evidence type="ECO:0000313" key="3">
    <source>
        <dbReference type="Proteomes" id="UP000041254"/>
    </source>
</evidence>
<feature type="compositionally biased region" description="Basic and acidic residues" evidence="1">
    <location>
        <begin position="157"/>
        <end position="173"/>
    </location>
</feature>
<accession>A0A0G4EWU3</accession>
<feature type="compositionally biased region" description="Low complexity" evidence="1">
    <location>
        <begin position="29"/>
        <end position="40"/>
    </location>
</feature>
<dbReference type="VEuPathDB" id="CryptoDB:Vbra_20930"/>
<sequence length="183" mass="19453">MNAIVSGYDSDEDETTEPGAAPKAKAKAKAAPQASPAESSEQPKKKIRTPLPSAANLLSSVPSRFLEEGAADNAPMDEDTEERLPPEFFKKDFRAMPPPAPHTLMPATSAPRAKARTSAPGEKRSYGEMAGGSGKEEKKKPGGMFVPPQVASGRKNVVTEDVRELFDRQRKSEGSGGSSKAKD</sequence>
<gene>
    <name evidence="2" type="ORF">Vbra_20930</name>
</gene>
<evidence type="ECO:0000313" key="2">
    <source>
        <dbReference type="EMBL" id="CEM02544.1"/>
    </source>
</evidence>
<keyword evidence="3" id="KW-1185">Reference proteome</keyword>
<protein>
    <submittedName>
        <fullName evidence="2">Uncharacterized protein</fullName>
    </submittedName>
</protein>
<dbReference type="EMBL" id="CDMY01000329">
    <property type="protein sequence ID" value="CEM02544.1"/>
    <property type="molecule type" value="Genomic_DNA"/>
</dbReference>
<organism evidence="2 3">
    <name type="scientific">Vitrella brassicaformis (strain CCMP3155)</name>
    <dbReference type="NCBI Taxonomy" id="1169540"/>
    <lineage>
        <taxon>Eukaryota</taxon>
        <taxon>Sar</taxon>
        <taxon>Alveolata</taxon>
        <taxon>Colpodellida</taxon>
        <taxon>Vitrellaceae</taxon>
        <taxon>Vitrella</taxon>
    </lineage>
</organism>
<name>A0A0G4EWU3_VITBC</name>
<dbReference type="Proteomes" id="UP000041254">
    <property type="component" value="Unassembled WGS sequence"/>
</dbReference>